<keyword evidence="1" id="KW-0732">Signal</keyword>
<reference evidence="2 3" key="1">
    <citation type="submission" date="2021-06" db="EMBL/GenBank/DDBJ databases">
        <authorList>
            <person name="Palmer J.M."/>
        </authorList>
    </citation>
    <scope>NUCLEOTIDE SEQUENCE [LARGE SCALE GENOMIC DNA]</scope>
    <source>
        <strain evidence="2 3">GA_2019</strain>
        <tissue evidence="2">Muscle</tissue>
    </source>
</reference>
<feature type="signal peptide" evidence="1">
    <location>
        <begin position="1"/>
        <end position="17"/>
    </location>
</feature>
<organism evidence="2 3">
    <name type="scientific">Goodea atripinnis</name>
    <dbReference type="NCBI Taxonomy" id="208336"/>
    <lineage>
        <taxon>Eukaryota</taxon>
        <taxon>Metazoa</taxon>
        <taxon>Chordata</taxon>
        <taxon>Craniata</taxon>
        <taxon>Vertebrata</taxon>
        <taxon>Euteleostomi</taxon>
        <taxon>Actinopterygii</taxon>
        <taxon>Neopterygii</taxon>
        <taxon>Teleostei</taxon>
        <taxon>Neoteleostei</taxon>
        <taxon>Acanthomorphata</taxon>
        <taxon>Ovalentaria</taxon>
        <taxon>Atherinomorphae</taxon>
        <taxon>Cyprinodontiformes</taxon>
        <taxon>Goodeidae</taxon>
        <taxon>Goodea</taxon>
    </lineage>
</organism>
<proteinExistence type="predicted"/>
<comment type="caution">
    <text evidence="2">The sequence shown here is derived from an EMBL/GenBank/DDBJ whole genome shotgun (WGS) entry which is preliminary data.</text>
</comment>
<dbReference type="EMBL" id="JAHRIO010019523">
    <property type="protein sequence ID" value="MEQ2163831.1"/>
    <property type="molecule type" value="Genomic_DNA"/>
</dbReference>
<evidence type="ECO:0000313" key="2">
    <source>
        <dbReference type="EMBL" id="MEQ2163831.1"/>
    </source>
</evidence>
<dbReference type="Proteomes" id="UP001476798">
    <property type="component" value="Unassembled WGS sequence"/>
</dbReference>
<name>A0ABV0MXI3_9TELE</name>
<evidence type="ECO:0000256" key="1">
    <source>
        <dbReference type="SAM" id="SignalP"/>
    </source>
</evidence>
<gene>
    <name evidence="2" type="ORF">GOODEAATRI_034605</name>
</gene>
<keyword evidence="3" id="KW-1185">Reference proteome</keyword>
<evidence type="ECO:0000313" key="3">
    <source>
        <dbReference type="Proteomes" id="UP001476798"/>
    </source>
</evidence>
<feature type="chain" id="PRO_5045649681" description="Secreted protein" evidence="1">
    <location>
        <begin position="18"/>
        <end position="105"/>
    </location>
</feature>
<evidence type="ECO:0008006" key="4">
    <source>
        <dbReference type="Google" id="ProtNLM"/>
    </source>
</evidence>
<accession>A0ABV0MXI3</accession>
<sequence length="105" mass="11931">MTCFSGLLFCRTGMVYLSFMMTSSRQQTPFSFAWTQLHLWVLGDFFRVHGSLPSGHFLSPIRTISHYEMISISIACCAWGNLWKERIAALCDNAAIVEVNKGRSF</sequence>
<protein>
    <recommendedName>
        <fullName evidence="4">Secreted protein</fullName>
    </recommendedName>
</protein>